<name>A0AC60PES0_IXOPE</name>
<dbReference type="EMBL" id="JABSTQ010010731">
    <property type="protein sequence ID" value="KAG0418529.1"/>
    <property type="molecule type" value="Genomic_DNA"/>
</dbReference>
<reference evidence="1 2" key="1">
    <citation type="journal article" date="2020" name="Cell">
        <title>Large-Scale Comparative Analyses of Tick Genomes Elucidate Their Genetic Diversity and Vector Capacities.</title>
        <authorList>
            <consortium name="Tick Genome and Microbiome Consortium (TIGMIC)"/>
            <person name="Jia N."/>
            <person name="Wang J."/>
            <person name="Shi W."/>
            <person name="Du L."/>
            <person name="Sun Y."/>
            <person name="Zhan W."/>
            <person name="Jiang J.F."/>
            <person name="Wang Q."/>
            <person name="Zhang B."/>
            <person name="Ji P."/>
            <person name="Bell-Sakyi L."/>
            <person name="Cui X.M."/>
            <person name="Yuan T.T."/>
            <person name="Jiang B.G."/>
            <person name="Yang W.F."/>
            <person name="Lam T.T."/>
            <person name="Chang Q.C."/>
            <person name="Ding S.J."/>
            <person name="Wang X.J."/>
            <person name="Zhu J.G."/>
            <person name="Ruan X.D."/>
            <person name="Zhao L."/>
            <person name="Wei J.T."/>
            <person name="Ye R.Z."/>
            <person name="Que T.C."/>
            <person name="Du C.H."/>
            <person name="Zhou Y.H."/>
            <person name="Cheng J.X."/>
            <person name="Dai P.F."/>
            <person name="Guo W.B."/>
            <person name="Han X.H."/>
            <person name="Huang E.J."/>
            <person name="Li L.F."/>
            <person name="Wei W."/>
            <person name="Gao Y.C."/>
            <person name="Liu J.Z."/>
            <person name="Shao H.Z."/>
            <person name="Wang X."/>
            <person name="Wang C.C."/>
            <person name="Yang T.C."/>
            <person name="Huo Q.B."/>
            <person name="Li W."/>
            <person name="Chen H.Y."/>
            <person name="Chen S.E."/>
            <person name="Zhou L.G."/>
            <person name="Ni X.B."/>
            <person name="Tian J.H."/>
            <person name="Sheng Y."/>
            <person name="Liu T."/>
            <person name="Pan Y.S."/>
            <person name="Xia L.Y."/>
            <person name="Li J."/>
            <person name="Zhao F."/>
            <person name="Cao W.C."/>
        </authorList>
    </citation>
    <scope>NUCLEOTIDE SEQUENCE [LARGE SCALE GENOMIC DNA]</scope>
    <source>
        <strain evidence="1">Iper-2018</strain>
    </source>
</reference>
<evidence type="ECO:0000313" key="1">
    <source>
        <dbReference type="EMBL" id="KAG0418529.1"/>
    </source>
</evidence>
<evidence type="ECO:0000313" key="2">
    <source>
        <dbReference type="Proteomes" id="UP000805193"/>
    </source>
</evidence>
<organism evidence="1 2">
    <name type="scientific">Ixodes persulcatus</name>
    <name type="common">Taiga tick</name>
    <dbReference type="NCBI Taxonomy" id="34615"/>
    <lineage>
        <taxon>Eukaryota</taxon>
        <taxon>Metazoa</taxon>
        <taxon>Ecdysozoa</taxon>
        <taxon>Arthropoda</taxon>
        <taxon>Chelicerata</taxon>
        <taxon>Arachnida</taxon>
        <taxon>Acari</taxon>
        <taxon>Parasitiformes</taxon>
        <taxon>Ixodida</taxon>
        <taxon>Ixodoidea</taxon>
        <taxon>Ixodidae</taxon>
        <taxon>Ixodinae</taxon>
        <taxon>Ixodes</taxon>
    </lineage>
</organism>
<gene>
    <name evidence="1" type="ORF">HPB47_004765</name>
</gene>
<sequence>MGRPVDAPSTCKFLMDARQSAWTAVLSVGTTAAQEGIPGIPRRPARPGRRMKAPPVLFLIGAVLLRGGSAARRPSAGYGGADEFLNQVGGGTTAAPHDYGNGRDYTTGDLPAPHPGGHDAYSNGDDGYGKNGHGGPSTTGPAGPFGATGTTGPAHPHHGTGATGSPFGHTGPADATGTTGYPGFGHTGTTGHGGHHAGTTGHTGHHGGTTGPTAHGGTIFHTGHHGGTTSPTGHGGTTFHTGHHGGATGHTGPGGQFEPFRATGGPAGHSDHLRPGPAYVPGEPGGPGYGPSGPSEPFQGPPGPSGPSFGPAGGPGTTFGPGGDHTGPTGPASGPFGVTGPRTPFPTFPSTRPAGHAGTPTAGGPGTFGFTGQPAGPSHHGGPGGPGGPADLGLPETSQPPSGPGFSHGAPHGGQQQGGDYDDGQYHGDDGQVWPAIRGTPGQDYPIYNTVPQTGFSCKNHQYPGYYGDTEAQCQVFHICQEDGRHDAFLCPNGTVFNQRFFVCDWWYNFDCNETPQFYDLNSQLYVVPEGGFQGGPSGGQSELTTLDTPRTDTPEAPLLVALSRESPGVDSLRINHPLLAGSVDQPTADQLMAALDIPNRGTTAADTPTADPPTAASDTAVQVTAEMPTATITETLGDRATVADREVEDRRAALVRHLPITRLERAWMATTT</sequence>
<keyword evidence="2" id="KW-1185">Reference proteome</keyword>
<proteinExistence type="predicted"/>
<dbReference type="Proteomes" id="UP000805193">
    <property type="component" value="Unassembled WGS sequence"/>
</dbReference>
<comment type="caution">
    <text evidence="1">The sequence shown here is derived from an EMBL/GenBank/DDBJ whole genome shotgun (WGS) entry which is preliminary data.</text>
</comment>
<protein>
    <submittedName>
        <fullName evidence="1">Uncharacterized protein</fullName>
    </submittedName>
</protein>
<accession>A0AC60PES0</accession>